<evidence type="ECO:0000259" key="12">
    <source>
        <dbReference type="Pfam" id="PF05922"/>
    </source>
</evidence>
<dbReference type="SUPFAM" id="SSF52743">
    <property type="entry name" value="Subtilisin-like"/>
    <property type="match status" value="3"/>
</dbReference>
<dbReference type="Proteomes" id="UP000824120">
    <property type="component" value="Chromosome 10"/>
</dbReference>
<feature type="active site" description="Charge relay system" evidence="9">
    <location>
        <position position="1029"/>
    </location>
</feature>
<dbReference type="GO" id="GO:0005576">
    <property type="term" value="C:extracellular region"/>
    <property type="evidence" value="ECO:0007669"/>
    <property type="project" value="UniProtKB-SubCell"/>
</dbReference>
<dbReference type="GO" id="GO:0006508">
    <property type="term" value="P:proteolysis"/>
    <property type="evidence" value="ECO:0007669"/>
    <property type="project" value="UniProtKB-KW"/>
</dbReference>
<keyword evidence="6 9" id="KW-0720">Serine protease</keyword>
<feature type="active site" description="Charge relay system" evidence="8 9">
    <location>
        <position position="709"/>
    </location>
</feature>
<feature type="active site" description="Charge relay system" evidence="9">
    <location>
        <position position="1085"/>
    </location>
</feature>
<name>A0A9J5X650_SOLCO</name>
<dbReference type="Gene3D" id="3.30.70.80">
    <property type="entry name" value="Peptidase S8 propeptide/proteinase inhibitor I9"/>
    <property type="match status" value="2"/>
</dbReference>
<feature type="active site" description="Charge relay system" evidence="8 9">
    <location>
        <position position="330"/>
    </location>
</feature>
<evidence type="ECO:0000259" key="10">
    <source>
        <dbReference type="Pfam" id="PF00082"/>
    </source>
</evidence>
<protein>
    <submittedName>
        <fullName evidence="14">Uncharacterized protein</fullName>
    </submittedName>
</protein>
<reference evidence="14 15" key="1">
    <citation type="submission" date="2020-09" db="EMBL/GenBank/DDBJ databases">
        <title>De no assembly of potato wild relative species, Solanum commersonii.</title>
        <authorList>
            <person name="Cho K."/>
        </authorList>
    </citation>
    <scope>NUCLEOTIDE SEQUENCE [LARGE SCALE GENOMIC DNA]</scope>
    <source>
        <strain evidence="14">LZ3.2</strain>
        <tissue evidence="14">Leaf</tissue>
    </source>
</reference>
<comment type="similarity">
    <text evidence="2 9">Belongs to the peptidase S8 family.</text>
</comment>
<feature type="domain" description="PA" evidence="11">
    <location>
        <begin position="547"/>
        <end position="623"/>
    </location>
</feature>
<evidence type="ECO:0000256" key="3">
    <source>
        <dbReference type="ARBA" id="ARBA00022670"/>
    </source>
</evidence>
<keyword evidence="15" id="KW-1185">Reference proteome</keyword>
<evidence type="ECO:0000256" key="1">
    <source>
        <dbReference type="ARBA" id="ARBA00004613"/>
    </source>
</evidence>
<feature type="domain" description="Subtilisin-like protease fibronectin type-III" evidence="13">
    <location>
        <begin position="112"/>
        <end position="205"/>
    </location>
</feature>
<dbReference type="InterPro" id="IPR000209">
    <property type="entry name" value="Peptidase_S8/S53_dom"/>
</dbReference>
<dbReference type="EMBL" id="JACXVP010000010">
    <property type="protein sequence ID" value="KAG5582756.1"/>
    <property type="molecule type" value="Genomic_DNA"/>
</dbReference>
<feature type="domain" description="Peptidase S8/S53" evidence="10">
    <location>
        <begin position="321"/>
        <end position="745"/>
    </location>
</feature>
<dbReference type="InterPro" id="IPR036852">
    <property type="entry name" value="Peptidase_S8/S53_dom_sf"/>
</dbReference>
<keyword evidence="5 9" id="KW-0378">Hydrolase</keyword>
<dbReference type="PROSITE" id="PS00136">
    <property type="entry name" value="SUBTILASE_ASP"/>
    <property type="match status" value="2"/>
</dbReference>
<evidence type="ECO:0000256" key="7">
    <source>
        <dbReference type="ARBA" id="ARBA00023180"/>
    </source>
</evidence>
<keyword evidence="7" id="KW-0325">Glycoprotein</keyword>
<feature type="domain" description="Inhibitor I9" evidence="12">
    <location>
        <begin position="221"/>
        <end position="298"/>
    </location>
</feature>
<gene>
    <name evidence="14" type="ORF">H5410_053383</name>
</gene>
<proteinExistence type="inferred from homology"/>
<keyword evidence="3 9" id="KW-0645">Protease</keyword>
<dbReference type="OrthoDB" id="206201at2759"/>
<dbReference type="CDD" id="cd02120">
    <property type="entry name" value="PA_subtilisin_like"/>
    <property type="match status" value="2"/>
</dbReference>
<dbReference type="CDD" id="cd04852">
    <property type="entry name" value="Peptidases_S8_3"/>
    <property type="match status" value="2"/>
</dbReference>
<evidence type="ECO:0000256" key="9">
    <source>
        <dbReference type="PROSITE-ProRule" id="PRU01240"/>
    </source>
</evidence>
<dbReference type="GO" id="GO:0004252">
    <property type="term" value="F:serine-type endopeptidase activity"/>
    <property type="evidence" value="ECO:0007669"/>
    <property type="project" value="UniProtKB-UniRule"/>
</dbReference>
<evidence type="ECO:0000313" key="15">
    <source>
        <dbReference type="Proteomes" id="UP000824120"/>
    </source>
</evidence>
<dbReference type="Gene3D" id="3.40.50.200">
    <property type="entry name" value="Peptidase S8/S53 domain"/>
    <property type="match status" value="3"/>
</dbReference>
<dbReference type="PROSITE" id="PS51892">
    <property type="entry name" value="SUBTILASE"/>
    <property type="match status" value="3"/>
</dbReference>
<dbReference type="Gene3D" id="2.60.40.2310">
    <property type="match status" value="3"/>
</dbReference>
<organism evidence="14 15">
    <name type="scientific">Solanum commersonii</name>
    <name type="common">Commerson's wild potato</name>
    <name type="synonym">Commerson's nightshade</name>
    <dbReference type="NCBI Taxonomy" id="4109"/>
    <lineage>
        <taxon>Eukaryota</taxon>
        <taxon>Viridiplantae</taxon>
        <taxon>Streptophyta</taxon>
        <taxon>Embryophyta</taxon>
        <taxon>Tracheophyta</taxon>
        <taxon>Spermatophyta</taxon>
        <taxon>Magnoliopsida</taxon>
        <taxon>eudicotyledons</taxon>
        <taxon>Gunneridae</taxon>
        <taxon>Pentapetalae</taxon>
        <taxon>asterids</taxon>
        <taxon>lamiids</taxon>
        <taxon>Solanales</taxon>
        <taxon>Solanaceae</taxon>
        <taxon>Solanoideae</taxon>
        <taxon>Solaneae</taxon>
        <taxon>Solanum</taxon>
    </lineage>
</organism>
<evidence type="ECO:0000256" key="8">
    <source>
        <dbReference type="PIRSR" id="PIRSR615500-1"/>
    </source>
</evidence>
<dbReference type="Pfam" id="PF05922">
    <property type="entry name" value="Inhibitor_I9"/>
    <property type="match status" value="2"/>
</dbReference>
<dbReference type="InterPro" id="IPR045051">
    <property type="entry name" value="SBT"/>
</dbReference>
<evidence type="ECO:0000256" key="6">
    <source>
        <dbReference type="ARBA" id="ARBA00022825"/>
    </source>
</evidence>
<dbReference type="InterPro" id="IPR037045">
    <property type="entry name" value="S8pro/Inhibitor_I9_sf"/>
</dbReference>
<feature type="domain" description="Subtilisin-like protease fibronectin type-III" evidence="13">
    <location>
        <begin position="821"/>
        <end position="914"/>
    </location>
</feature>
<keyword evidence="4" id="KW-0732">Signal</keyword>
<comment type="caution">
    <text evidence="14">The sequence shown here is derived from an EMBL/GenBank/DDBJ whole genome shotgun (WGS) entry which is preliminary data.</text>
</comment>
<feature type="domain" description="Inhibitor I9" evidence="12">
    <location>
        <begin position="920"/>
        <end position="997"/>
    </location>
</feature>
<feature type="domain" description="PA" evidence="11">
    <location>
        <begin position="1244"/>
        <end position="1322"/>
    </location>
</feature>
<sequence length="1610" mass="173569">MSCPHLAGVAALLKSAHPDWSPAAIKSAIMTTADLVNLGNDPIQDETLEPADLLAIGSGHVNPSRANDPGLIYDIQPEDYIPYLCGLNYTDDQVSIIVKKKVHCTSSIPQSELNYPSFSIPKESSAQTYTRTVTNVGEAISAYTVKVSGLKGVEVAVSPKILKFTVLNQKASYNVTVKTLDLTGHSQGYIVWSSDRYSVRSPIHVFPHISDNFTNQSDLETYIIHLEFHDQVLSSSKDLHLWHQSFLPSNSNHSSRILYSYRHVFNGFAAILSSDEVREMEKKPSFVTARPQRIFQMHTTHSPSFLGLHQNVGLWNASNSGKGVIIGLLDSGIDPQHPSFNDNGMPNPPLKWKGKCEFNVTTYCNKKLIGARNFADGATSPSDEAGHGTHTSSTAAGNFVDGATIFGNANGTAVGIAPRAHVAMYKVCYGYTCEEYRMIAGFDAAIGDGVDVISVSIGFEHYRPPLYDDTIAIGAYRAMEKGIFVSCSAGNSGPGSGTVANGAPWILTVGASTTDRKISAVAVLGNGAEYEGESAFQPTNFSRKLLPLVNGEDCESLFSSLKGKIVLCDTSGYTSRNEKGGNVKKVDGAGMILMNEKYRGSTTFSEYDAVPTTQISYKDGQEIIHYMKSTSTPVSTITFKGTKIGDKHAPTVAYFSSRGPFVKSQGILKPDIIGPGVNILAAWPTPIDGETTSASSSSSPTFNILSGTSMSCPHLAGVAALLKSAHPDWSPAAIKSAIMTTADLVNLGKNLIQDETLEPADLLTIGSGHVNPSRANDPGLIYDIQPEDYIPYLCGLNYTDDQVSSIVNKKIHCTSRIPQSELNYPSFSIRKKSIAQTYTRTVTNIGEAISAYKVKVFGLKGVEVTVNPKILKFTALNQKASYNVTVKTLDLTGNSQGYIVWSSDRYSVRSPIHVFPHIKTYVVHLEFHDQLFSNSKDVLLWHQSFLPTNSNHSSRILYSYRRVFNGFAAMLSSNEVREMEKKPGFLSARPERIFQMHTTHSPSFLGLHQNVGLWNASNSGKGVIIGLLDSGITPQHPSFNDNGMPNPPDKWKGKCEFNVTNCNKKLIGARNFVQPNTFPTDEIGHGTLTSSIAAGNFVDGANYYGNANGTAAGIAPRAHVAMYEVCAAIFCRESNIIAGFDAAIEDGVDVIAISIGVTQPQPFYGDAIAISTYSAMEKGIFVSSSAGNHGPDSGTVMNGAPWILTVGASTTDRKISAVAVLGNGAEYEGESAFQPTNFSQKLLPLVNGKGCESLNSSNVKGKIVVCDRSGGLYSRMSQGRLVKLVGGAGMILINNKRLGSTTFSDYDVVPTTQVGYNDGLEIINYMKSTSTPVGTISFRGTTFGDKHAPTVTYFSSRGPFMPSQGILKPDIIGPGLNILAAWPDPTAGQMFVLFYGTSMACPHLAGVAALLKNAHPNWSPAAIKSAIMTTADIVNLGNDPIQDETLEPADLLTIGSGHVNPSRANDPGLVYDIQPEDYIPYLCGLNYTNDQVSIIVKKKVHCTTSIAQSELNYPSFSIPTESSAQTYTRTVTNVGEASSAYTVEVFGLKGVEVTVQPKILKFTALNQKASYNVTVKSSDLTGHSQGYIIWSSDRYSVRSPIKVFPHISVM</sequence>
<evidence type="ECO:0000256" key="2">
    <source>
        <dbReference type="ARBA" id="ARBA00011073"/>
    </source>
</evidence>
<evidence type="ECO:0000259" key="11">
    <source>
        <dbReference type="Pfam" id="PF02225"/>
    </source>
</evidence>
<dbReference type="InterPro" id="IPR034197">
    <property type="entry name" value="Peptidases_S8_3"/>
</dbReference>
<dbReference type="InterPro" id="IPR010259">
    <property type="entry name" value="S8pro/Inhibitor_I9"/>
</dbReference>
<dbReference type="InterPro" id="IPR041469">
    <property type="entry name" value="Subtilisin-like_FN3"/>
</dbReference>
<dbReference type="Pfam" id="PF17766">
    <property type="entry name" value="fn3_6"/>
    <property type="match status" value="3"/>
</dbReference>
<feature type="domain" description="Peptidase S8/S53" evidence="10">
    <location>
        <begin position="1020"/>
        <end position="1434"/>
    </location>
</feature>
<dbReference type="Pfam" id="PF00082">
    <property type="entry name" value="Peptidase_S8"/>
    <property type="match status" value="3"/>
</dbReference>
<dbReference type="PRINTS" id="PR00723">
    <property type="entry name" value="SUBTILISIN"/>
</dbReference>
<dbReference type="InterPro" id="IPR023827">
    <property type="entry name" value="Peptidase_S8_Asp-AS"/>
</dbReference>
<comment type="caution">
    <text evidence="9">Lacks conserved residue(s) required for the propagation of feature annotation.</text>
</comment>
<dbReference type="Pfam" id="PF02225">
    <property type="entry name" value="PA"/>
    <property type="match status" value="2"/>
</dbReference>
<feature type="active site" description="Charge relay system" evidence="9">
    <location>
        <position position="1398"/>
    </location>
</feature>
<evidence type="ECO:0000256" key="4">
    <source>
        <dbReference type="ARBA" id="ARBA00022729"/>
    </source>
</evidence>
<evidence type="ECO:0000259" key="13">
    <source>
        <dbReference type="Pfam" id="PF17766"/>
    </source>
</evidence>
<feature type="domain" description="Peptidase S8/S53" evidence="10">
    <location>
        <begin position="1"/>
        <end position="35"/>
    </location>
</feature>
<feature type="domain" description="Subtilisin-like protease fibronectin type-III" evidence="13">
    <location>
        <begin position="1510"/>
        <end position="1603"/>
    </location>
</feature>
<feature type="active site" description="Charge relay system" evidence="8 9">
    <location>
        <position position="387"/>
    </location>
</feature>
<dbReference type="InterPro" id="IPR015500">
    <property type="entry name" value="Peptidase_S8_subtilisin-rel"/>
</dbReference>
<dbReference type="PANTHER" id="PTHR10795">
    <property type="entry name" value="PROPROTEIN CONVERTASE SUBTILISIN/KEXIN"/>
    <property type="match status" value="1"/>
</dbReference>
<dbReference type="InterPro" id="IPR003137">
    <property type="entry name" value="PA_domain"/>
</dbReference>
<dbReference type="Gene3D" id="3.50.30.30">
    <property type="match status" value="2"/>
</dbReference>
<evidence type="ECO:0000256" key="5">
    <source>
        <dbReference type="ARBA" id="ARBA00022801"/>
    </source>
</evidence>
<comment type="subcellular location">
    <subcellularLocation>
        <location evidence="1">Secreted</location>
    </subcellularLocation>
</comment>
<accession>A0A9J5X650</accession>
<evidence type="ECO:0000313" key="14">
    <source>
        <dbReference type="EMBL" id="KAG5582756.1"/>
    </source>
</evidence>